<gene>
    <name evidence="1" type="ORF">GMARGA_LOCUS26906</name>
</gene>
<evidence type="ECO:0000313" key="1">
    <source>
        <dbReference type="EMBL" id="CAG8817855.1"/>
    </source>
</evidence>
<evidence type="ECO:0000313" key="2">
    <source>
        <dbReference type="Proteomes" id="UP000789901"/>
    </source>
</evidence>
<protein>
    <submittedName>
        <fullName evidence="1">3322_t:CDS:1</fullName>
    </submittedName>
</protein>
<comment type="caution">
    <text evidence="1">The sequence shown here is derived from an EMBL/GenBank/DDBJ whole genome shotgun (WGS) entry which is preliminary data.</text>
</comment>
<dbReference type="EMBL" id="CAJVQB010032096">
    <property type="protein sequence ID" value="CAG8817855.1"/>
    <property type="molecule type" value="Genomic_DNA"/>
</dbReference>
<keyword evidence="2" id="KW-1185">Reference proteome</keyword>
<dbReference type="Proteomes" id="UP000789901">
    <property type="component" value="Unassembled WGS sequence"/>
</dbReference>
<proteinExistence type="predicted"/>
<organism evidence="1 2">
    <name type="scientific">Gigaspora margarita</name>
    <dbReference type="NCBI Taxonomy" id="4874"/>
    <lineage>
        <taxon>Eukaryota</taxon>
        <taxon>Fungi</taxon>
        <taxon>Fungi incertae sedis</taxon>
        <taxon>Mucoromycota</taxon>
        <taxon>Glomeromycotina</taxon>
        <taxon>Glomeromycetes</taxon>
        <taxon>Diversisporales</taxon>
        <taxon>Gigasporaceae</taxon>
        <taxon>Gigaspora</taxon>
    </lineage>
</organism>
<sequence>SSSSIQKLSSEDSSSSSYPIPEQLILEIKKMDLKKQQNDSKGYGLTLLPILQRYGYAIY</sequence>
<name>A0ABN7W633_GIGMA</name>
<feature type="non-terminal residue" evidence="1">
    <location>
        <position position="1"/>
    </location>
</feature>
<reference evidence="1 2" key="1">
    <citation type="submission" date="2021-06" db="EMBL/GenBank/DDBJ databases">
        <authorList>
            <person name="Kallberg Y."/>
            <person name="Tangrot J."/>
            <person name="Rosling A."/>
        </authorList>
    </citation>
    <scope>NUCLEOTIDE SEQUENCE [LARGE SCALE GENOMIC DNA]</scope>
    <source>
        <strain evidence="1 2">120-4 pot B 10/14</strain>
    </source>
</reference>
<accession>A0ABN7W633</accession>